<proteinExistence type="predicted"/>
<keyword evidence="1" id="KW-0614">Plasmid</keyword>
<evidence type="ECO:0000313" key="2">
    <source>
        <dbReference type="Proteomes" id="UP000016944"/>
    </source>
</evidence>
<dbReference type="HOGENOM" id="CLU_2357772_0_0_5"/>
<reference evidence="1 2" key="1">
    <citation type="journal article" date="2013" name="Genome Announc.">
        <title>Complete Genome Sequence of the Sesbania Symbiont and Rice Growth-Promoting Endophyte Rhizobium sp. Strain IRBG74.</title>
        <authorList>
            <person name="Crook M.B."/>
            <person name="Mitra S."/>
            <person name="Ane J.M."/>
            <person name="Sadowsky M.J."/>
            <person name="Gyaneshwar P."/>
        </authorList>
    </citation>
    <scope>NUCLEOTIDE SEQUENCE [LARGE SCALE GENOMIC DNA]</scope>
    <source>
        <strain evidence="1 2">IRBG74</strain>
        <plasmid evidence="2">IRBL74_p</plasmid>
    </source>
</reference>
<organism evidence="1 2">
    <name type="scientific">Agrobacterium pusense</name>
    <dbReference type="NCBI Taxonomy" id="648995"/>
    <lineage>
        <taxon>Bacteria</taxon>
        <taxon>Pseudomonadati</taxon>
        <taxon>Pseudomonadota</taxon>
        <taxon>Alphaproteobacteria</taxon>
        <taxon>Hyphomicrobiales</taxon>
        <taxon>Rhizobiaceae</taxon>
        <taxon>Rhizobium/Agrobacterium group</taxon>
        <taxon>Agrobacterium</taxon>
    </lineage>
</organism>
<dbReference type="KEGG" id="rir:BN877_p0147"/>
<dbReference type="Proteomes" id="UP000016944">
    <property type="component" value="Plasmid IRBL74_p"/>
</dbReference>
<evidence type="ECO:0000313" key="1">
    <source>
        <dbReference type="EMBL" id="CDI11876.1"/>
    </source>
</evidence>
<gene>
    <name evidence="1" type="ORF">BN877_p0147</name>
</gene>
<accession>U4Q3Q6</accession>
<sequence>MTRLVCNVPEVDETASLPDQIEQITELACRRVGPAAGARADEVHIERPALSVADIANEPVVAGTTAGGEIVPADRLRVPRETARQIRRGVHGRTPS</sequence>
<name>U4Q3Q6_9HYPH</name>
<geneLocation type="plasmid" evidence="1 2">
    <name>IRBL74_p</name>
</geneLocation>
<protein>
    <submittedName>
        <fullName evidence="1">Uncharacterized protein</fullName>
    </submittedName>
</protein>
<dbReference type="EMBL" id="HG518324">
    <property type="protein sequence ID" value="CDI11876.1"/>
    <property type="molecule type" value="Genomic_DNA"/>
</dbReference>
<dbReference type="AlphaFoldDB" id="U4Q3Q6"/>